<evidence type="ECO:0000313" key="5">
    <source>
        <dbReference type="EMBL" id="VFR46955.1"/>
    </source>
</evidence>
<proteinExistence type="predicted"/>
<evidence type="ECO:0000259" key="3">
    <source>
        <dbReference type="Pfam" id="PF21483"/>
    </source>
</evidence>
<dbReference type="EMBL" id="CAADIE010000030">
    <property type="protein sequence ID" value="VFR46955.1"/>
    <property type="molecule type" value="Genomic_DNA"/>
</dbReference>
<dbReference type="GO" id="GO:0004530">
    <property type="term" value="F:deoxyribonuclease I activity"/>
    <property type="evidence" value="ECO:0007669"/>
    <property type="project" value="InterPro"/>
</dbReference>
<evidence type="ECO:0000313" key="4">
    <source>
        <dbReference type="EMBL" id="VFR39695.1"/>
    </source>
</evidence>
<feature type="compositionally biased region" description="Gly residues" evidence="1">
    <location>
        <begin position="124"/>
        <end position="135"/>
    </location>
</feature>
<dbReference type="Pfam" id="PF21111">
    <property type="entry name" value="CDI_toxin_EC869_like"/>
    <property type="match status" value="1"/>
</dbReference>
<reference evidence="4" key="1">
    <citation type="submission" date="2019-03" db="EMBL/GenBank/DDBJ databases">
        <authorList>
            <person name="Danneels B."/>
        </authorList>
    </citation>
    <scope>NUCLEOTIDE SEQUENCE</scope>
</reference>
<evidence type="ECO:0000256" key="1">
    <source>
        <dbReference type="SAM" id="MobiDB-lite"/>
    </source>
</evidence>
<dbReference type="EMBL" id="CAADIH010000012">
    <property type="protein sequence ID" value="VFR39695.1"/>
    <property type="molecule type" value="Genomic_DNA"/>
</dbReference>
<feature type="region of interest" description="Disordered" evidence="1">
    <location>
        <begin position="124"/>
        <end position="159"/>
    </location>
</feature>
<feature type="region of interest" description="Disordered" evidence="1">
    <location>
        <begin position="1"/>
        <end position="21"/>
    </location>
</feature>
<dbReference type="InterPro" id="IPR033799">
    <property type="entry name" value="CdiA_EC869-like"/>
</dbReference>
<accession>A0A484QPS9</accession>
<feature type="domain" description="Toxin CdiA-like helical" evidence="3">
    <location>
        <begin position="516"/>
        <end position="573"/>
    </location>
</feature>
<gene>
    <name evidence="5" type="ORF">BER1_4162</name>
    <name evidence="4" type="ORF">BER2_4134</name>
</gene>
<protein>
    <submittedName>
        <fullName evidence="4">Large exoprotein involved in heme utilization or adhesion of ShlA/HecA/FhaA family</fullName>
    </submittedName>
</protein>
<organism evidence="4">
    <name type="scientific">plant metagenome</name>
    <dbReference type="NCBI Taxonomy" id="1297885"/>
    <lineage>
        <taxon>unclassified sequences</taxon>
        <taxon>metagenomes</taxon>
        <taxon>organismal metagenomes</taxon>
    </lineage>
</organism>
<feature type="domain" description="CdiA toxin EC869-like" evidence="2">
    <location>
        <begin position="602"/>
        <end position="724"/>
    </location>
</feature>
<dbReference type="CDD" id="cd13444">
    <property type="entry name" value="CDI_toxin_EC869_like"/>
    <property type="match status" value="1"/>
</dbReference>
<dbReference type="Gene3D" id="6.10.140.1810">
    <property type="match status" value="1"/>
</dbReference>
<dbReference type="Pfam" id="PF21483">
    <property type="entry name" value="CdiA_helical"/>
    <property type="match status" value="1"/>
</dbReference>
<evidence type="ECO:0000259" key="2">
    <source>
        <dbReference type="Pfam" id="PF21111"/>
    </source>
</evidence>
<dbReference type="Gene3D" id="3.40.1350.110">
    <property type="match status" value="1"/>
</dbReference>
<dbReference type="AlphaFoldDB" id="A0A484QPS9"/>
<dbReference type="InterPro" id="IPR048745">
    <property type="entry name" value="CdiA_helical"/>
</dbReference>
<name>A0A484QPS9_9ZZZZ</name>
<sequence>MLESLQDTSTYQSKQSNSGFSASVCPSCLVPGSVAGNVDRGKMNSDYTSVTQQTGLKAGDGGFLIDMGGNTTLIGSVISSSQQAVADGLNHLSTGTLRVEDIRNHAEYSASQVSVGGGFSFGGGGGETAGQGGVGQDKHGNVAAGGNAKPASSVPSDKSGLSMGLPVALSASGSASSTTRSGISEGVIEIRDEAGQQALTGKSAAETIASLNRDTTDTLGALKPIFDKEKIEAGFEIGTAFAGEMGQFLANRAKEADALEKAVEAETDPIRQAQLQAQFDDAKKWGPGGEYRQVMTVIAASAGGNVMGGAGEFVQAAAVNYLHSLGAGQIKKIADDLGGEGSVGHIALHAVLACAGAAGQGASCGAGAVGASASVVLHTLLANVSGKKADELGAEDQEARLNAVTGLLAGITSMLDPSAAAAVANAARIEGENNYLSAHQAQEFDNELRACRASEGNCSAVLEKWFNVHEEQSAQLVGKLKDDPLAALGWDKELALAGLSQAERPQWLASMGLSVMTQEEARLYVQEWNSRDLTAIDTSSPGWAEFANFVADPLNQLSIATGGLLANDVTRFALSYMGRNTSSVTVSAAEIGMTWGKGISKQGMPWEDYIGTQLKSYDRLPANFKTFDYYDASSKVAVSVKSLDTQAMSRLSKPNQIYGTIAKDINSAANFSGYALSRVELTSSAIASREIQLAIPASTTKTQWAEINRAIEYGKSQGVKVVITQVK</sequence>